<accession>A0A8J8P796</accession>
<feature type="region of interest" description="Disordered" evidence="1">
    <location>
        <begin position="1"/>
        <end position="22"/>
    </location>
</feature>
<comment type="caution">
    <text evidence="2">The sequence shown here is derived from an EMBL/GenBank/DDBJ whole genome shotgun (WGS) entry which is preliminary data.</text>
</comment>
<feature type="compositionally biased region" description="Basic and acidic residues" evidence="1">
    <location>
        <begin position="1"/>
        <end position="12"/>
    </location>
</feature>
<dbReference type="RefSeq" id="WP_142980738.1">
    <property type="nucleotide sequence ID" value="NZ_RKLU01000011.1"/>
</dbReference>
<evidence type="ECO:0000256" key="1">
    <source>
        <dbReference type="SAM" id="MobiDB-lite"/>
    </source>
</evidence>
<evidence type="ECO:0000313" key="2">
    <source>
        <dbReference type="EMBL" id="TQQ78612.1"/>
    </source>
</evidence>
<dbReference type="AlphaFoldDB" id="A0A8J8P796"/>
<dbReference type="EMBL" id="RKLU01000011">
    <property type="protein sequence ID" value="TQQ78612.1"/>
    <property type="molecule type" value="Genomic_DNA"/>
</dbReference>
<sequence length="64" mass="7045">MSKHDATDDKTSVRPIAPTPTDAPLVCVDLAIDYADDELLIDFDAWSAVRQATTDTLRRQVEVA</sequence>
<protein>
    <submittedName>
        <fullName evidence="2">Uncharacterized protein</fullName>
    </submittedName>
</protein>
<reference evidence="2" key="1">
    <citation type="submission" date="2019-02" db="EMBL/GenBank/DDBJ databases">
        <title>Halonotius sp. a new haloarchaeum isolated from saline soil.</title>
        <authorList>
            <person name="Duran-Viseras A."/>
            <person name="Sanchez-Porro C."/>
            <person name="Ventosa A."/>
        </authorList>
    </citation>
    <scope>NUCLEOTIDE SEQUENCE</scope>
    <source>
        <strain evidence="2">F15B</strain>
    </source>
</reference>
<evidence type="ECO:0000313" key="3">
    <source>
        <dbReference type="Proteomes" id="UP000705823"/>
    </source>
</evidence>
<proteinExistence type="predicted"/>
<dbReference type="Proteomes" id="UP000705823">
    <property type="component" value="Unassembled WGS sequence"/>
</dbReference>
<gene>
    <name evidence="2" type="ORF">EGH24_13905</name>
</gene>
<name>A0A8J8P796_9EURY</name>
<keyword evidence="3" id="KW-1185">Reference proteome</keyword>
<organism evidence="2 3">
    <name type="scientific">Halonotius terrestris</name>
    <dbReference type="NCBI Taxonomy" id="2487750"/>
    <lineage>
        <taxon>Archaea</taxon>
        <taxon>Methanobacteriati</taxon>
        <taxon>Methanobacteriota</taxon>
        <taxon>Stenosarchaea group</taxon>
        <taxon>Halobacteria</taxon>
        <taxon>Halobacteriales</taxon>
        <taxon>Haloferacaceae</taxon>
        <taxon>Halonotius</taxon>
    </lineage>
</organism>